<dbReference type="PROSITE" id="PS51007">
    <property type="entry name" value="CYTC"/>
    <property type="match status" value="1"/>
</dbReference>
<reference evidence="8" key="1">
    <citation type="journal article" date="2019" name="Int. J. Syst. Evol. Microbiol.">
        <title>The Global Catalogue of Microorganisms (GCM) 10K type strain sequencing project: providing services to taxonomists for standard genome sequencing and annotation.</title>
        <authorList>
            <consortium name="The Broad Institute Genomics Platform"/>
            <consortium name="The Broad Institute Genome Sequencing Center for Infectious Disease"/>
            <person name="Wu L."/>
            <person name="Ma J."/>
        </authorList>
    </citation>
    <scope>NUCLEOTIDE SEQUENCE [LARGE SCALE GENOMIC DNA]</scope>
    <source>
        <strain evidence="8">JCM 17978</strain>
    </source>
</reference>
<keyword evidence="2 4" id="KW-0479">Metal-binding</keyword>
<dbReference type="Proteomes" id="UP001596162">
    <property type="component" value="Unassembled WGS sequence"/>
</dbReference>
<keyword evidence="8" id="KW-1185">Reference proteome</keyword>
<organism evidence="7 8">
    <name type="scientific">Bizionia hallyeonensis</name>
    <dbReference type="NCBI Taxonomy" id="1123757"/>
    <lineage>
        <taxon>Bacteria</taxon>
        <taxon>Pseudomonadati</taxon>
        <taxon>Bacteroidota</taxon>
        <taxon>Flavobacteriia</taxon>
        <taxon>Flavobacteriales</taxon>
        <taxon>Flavobacteriaceae</taxon>
        <taxon>Bizionia</taxon>
    </lineage>
</organism>
<dbReference type="SUPFAM" id="SSF46626">
    <property type="entry name" value="Cytochrome c"/>
    <property type="match status" value="1"/>
</dbReference>
<evidence type="ECO:0000256" key="5">
    <source>
        <dbReference type="SAM" id="MobiDB-lite"/>
    </source>
</evidence>
<keyword evidence="1 4" id="KW-0349">Heme</keyword>
<accession>A0ABW0C1J1</accession>
<feature type="compositionally biased region" description="Gly residues" evidence="5">
    <location>
        <begin position="149"/>
        <end position="163"/>
    </location>
</feature>
<keyword evidence="3 4" id="KW-0408">Iron</keyword>
<protein>
    <submittedName>
        <fullName evidence="7">DUF3365 domain-containing protein</fullName>
    </submittedName>
</protein>
<dbReference type="Pfam" id="PF11845">
    <property type="entry name" value="Tll0287-like"/>
    <property type="match status" value="1"/>
</dbReference>
<dbReference type="InterPro" id="IPR021796">
    <property type="entry name" value="Tll0287-like_dom"/>
</dbReference>
<evidence type="ECO:0000259" key="6">
    <source>
        <dbReference type="PROSITE" id="PS51007"/>
    </source>
</evidence>
<evidence type="ECO:0000256" key="1">
    <source>
        <dbReference type="ARBA" id="ARBA00022617"/>
    </source>
</evidence>
<evidence type="ECO:0000313" key="7">
    <source>
        <dbReference type="EMBL" id="MFC5193774.1"/>
    </source>
</evidence>
<feature type="region of interest" description="Disordered" evidence="5">
    <location>
        <begin position="149"/>
        <end position="180"/>
    </location>
</feature>
<feature type="domain" description="Cytochrome c" evidence="6">
    <location>
        <begin position="37"/>
        <end position="134"/>
    </location>
</feature>
<evidence type="ECO:0000256" key="3">
    <source>
        <dbReference type="ARBA" id="ARBA00023004"/>
    </source>
</evidence>
<sequence length="339" mass="38200">MIRKLLLVVSVLTLVSSCKNDNKKELGYTNALALENEQEHPGKKLMEVNCYVCHSPTASHDDRIAPPMIAIKRHYLTDGISKAEFIEDIQHYVANPNEVNSRMVGAVKRFGVMPKAQYPEKTVKQIAEYIYDYDIEKPEWFEDHFNEQGGKGHGMKNGRGMQKGYGNKNRNKEQASGADSTMSYEELGLKYAMSTKAELGKNLMGTIQKKGTLAAVEFCNIKAYPLTDSMAVMHNANIKRVSDKPRNTNNQANSSELTYITKFKKDVAANLEPKAIIEETGDTVHFYYPIVTNTMCLQCHGKAVESEVYKSIKSLYPKDEAIGYIENEVRGIWSISFDK</sequence>
<proteinExistence type="predicted"/>
<evidence type="ECO:0000313" key="8">
    <source>
        <dbReference type="Proteomes" id="UP001596162"/>
    </source>
</evidence>
<gene>
    <name evidence="7" type="ORF">ACFPH8_00395</name>
</gene>
<dbReference type="PROSITE" id="PS51257">
    <property type="entry name" value="PROKAR_LIPOPROTEIN"/>
    <property type="match status" value="1"/>
</dbReference>
<evidence type="ECO:0000256" key="4">
    <source>
        <dbReference type="PROSITE-ProRule" id="PRU00433"/>
    </source>
</evidence>
<dbReference type="InterPro" id="IPR009056">
    <property type="entry name" value="Cyt_c-like_dom"/>
</dbReference>
<dbReference type="Gene3D" id="1.10.760.10">
    <property type="entry name" value="Cytochrome c-like domain"/>
    <property type="match status" value="1"/>
</dbReference>
<comment type="caution">
    <text evidence="7">The sequence shown here is derived from an EMBL/GenBank/DDBJ whole genome shotgun (WGS) entry which is preliminary data.</text>
</comment>
<evidence type="ECO:0000256" key="2">
    <source>
        <dbReference type="ARBA" id="ARBA00022723"/>
    </source>
</evidence>
<dbReference type="InterPro" id="IPR036909">
    <property type="entry name" value="Cyt_c-like_dom_sf"/>
</dbReference>
<name>A0ABW0C1J1_9FLAO</name>
<dbReference type="RefSeq" id="WP_376857960.1">
    <property type="nucleotide sequence ID" value="NZ_JBHSLA010000001.1"/>
</dbReference>
<dbReference type="EMBL" id="JBHSLA010000001">
    <property type="protein sequence ID" value="MFC5193774.1"/>
    <property type="molecule type" value="Genomic_DNA"/>
</dbReference>